<name>A0A0E9RDK3_ANGAN</name>
<reference evidence="1" key="1">
    <citation type="submission" date="2014-11" db="EMBL/GenBank/DDBJ databases">
        <authorList>
            <person name="Amaro Gonzalez C."/>
        </authorList>
    </citation>
    <scope>NUCLEOTIDE SEQUENCE</scope>
</reference>
<dbReference type="EMBL" id="GBXM01081715">
    <property type="protein sequence ID" value="JAH26862.1"/>
    <property type="molecule type" value="Transcribed_RNA"/>
</dbReference>
<sequence length="25" mass="2840">MIEETLRSSLLRVVRAAESQECGDF</sequence>
<protein>
    <submittedName>
        <fullName evidence="1">Uncharacterized protein</fullName>
    </submittedName>
</protein>
<reference evidence="1" key="2">
    <citation type="journal article" date="2015" name="Fish Shellfish Immunol.">
        <title>Early steps in the European eel (Anguilla anguilla)-Vibrio vulnificus interaction in the gills: Role of the RtxA13 toxin.</title>
        <authorList>
            <person name="Callol A."/>
            <person name="Pajuelo D."/>
            <person name="Ebbesson L."/>
            <person name="Teles M."/>
            <person name="MacKenzie S."/>
            <person name="Amaro C."/>
        </authorList>
    </citation>
    <scope>NUCLEOTIDE SEQUENCE</scope>
</reference>
<evidence type="ECO:0000313" key="1">
    <source>
        <dbReference type="EMBL" id="JAH26862.1"/>
    </source>
</evidence>
<organism evidence="1">
    <name type="scientific">Anguilla anguilla</name>
    <name type="common">European freshwater eel</name>
    <name type="synonym">Muraena anguilla</name>
    <dbReference type="NCBI Taxonomy" id="7936"/>
    <lineage>
        <taxon>Eukaryota</taxon>
        <taxon>Metazoa</taxon>
        <taxon>Chordata</taxon>
        <taxon>Craniata</taxon>
        <taxon>Vertebrata</taxon>
        <taxon>Euteleostomi</taxon>
        <taxon>Actinopterygii</taxon>
        <taxon>Neopterygii</taxon>
        <taxon>Teleostei</taxon>
        <taxon>Anguilliformes</taxon>
        <taxon>Anguillidae</taxon>
        <taxon>Anguilla</taxon>
    </lineage>
</organism>
<dbReference type="AlphaFoldDB" id="A0A0E9RDK3"/>
<accession>A0A0E9RDK3</accession>
<proteinExistence type="predicted"/>